<feature type="domain" description="ABC transporter" evidence="5">
    <location>
        <begin position="2"/>
        <end position="227"/>
    </location>
</feature>
<dbReference type="RefSeq" id="WP_252471957.1">
    <property type="nucleotide sequence ID" value="NZ_JALBWM010000126.1"/>
</dbReference>
<protein>
    <submittedName>
        <fullName evidence="6">ABC transporter ATP-binding protein</fullName>
    </submittedName>
</protein>
<keyword evidence="2" id="KW-0547">Nucleotide-binding</keyword>
<dbReference type="InterPro" id="IPR017911">
    <property type="entry name" value="MacB-like_ATP-bd"/>
</dbReference>
<dbReference type="GO" id="GO:0089705">
    <property type="term" value="P:protein localization to outer membrane"/>
    <property type="evidence" value="ECO:0007669"/>
    <property type="project" value="TreeGrafter"/>
</dbReference>
<keyword evidence="3 6" id="KW-0067">ATP-binding</keyword>
<dbReference type="CDD" id="cd03255">
    <property type="entry name" value="ABC_MJ0796_LolCDE_FtsE"/>
    <property type="match status" value="1"/>
</dbReference>
<dbReference type="InterPro" id="IPR003439">
    <property type="entry name" value="ABC_transporter-like_ATP-bd"/>
</dbReference>
<evidence type="ECO:0000256" key="2">
    <source>
        <dbReference type="ARBA" id="ARBA00022741"/>
    </source>
</evidence>
<dbReference type="AlphaFoldDB" id="A0A9X2EUW8"/>
<accession>A0A9X2EUW8</accession>
<organism evidence="6 7">
    <name type="scientific">Microbulbifer okhotskensis</name>
    <dbReference type="NCBI Taxonomy" id="2926617"/>
    <lineage>
        <taxon>Bacteria</taxon>
        <taxon>Pseudomonadati</taxon>
        <taxon>Pseudomonadota</taxon>
        <taxon>Gammaproteobacteria</taxon>
        <taxon>Cellvibrionales</taxon>
        <taxon>Microbulbiferaceae</taxon>
        <taxon>Microbulbifer</taxon>
    </lineage>
</organism>
<dbReference type="InterPro" id="IPR015854">
    <property type="entry name" value="ABC_transpr_LolD-like"/>
</dbReference>
<dbReference type="InterPro" id="IPR003593">
    <property type="entry name" value="AAA+_ATPase"/>
</dbReference>
<dbReference type="GO" id="GO:0044874">
    <property type="term" value="P:lipoprotein localization to outer membrane"/>
    <property type="evidence" value="ECO:0007669"/>
    <property type="project" value="TreeGrafter"/>
</dbReference>
<dbReference type="GO" id="GO:0016887">
    <property type="term" value="F:ATP hydrolysis activity"/>
    <property type="evidence" value="ECO:0007669"/>
    <property type="project" value="InterPro"/>
</dbReference>
<dbReference type="GO" id="GO:0005886">
    <property type="term" value="C:plasma membrane"/>
    <property type="evidence" value="ECO:0007669"/>
    <property type="project" value="TreeGrafter"/>
</dbReference>
<dbReference type="GO" id="GO:0005524">
    <property type="term" value="F:ATP binding"/>
    <property type="evidence" value="ECO:0007669"/>
    <property type="project" value="UniProtKB-KW"/>
</dbReference>
<evidence type="ECO:0000259" key="5">
    <source>
        <dbReference type="PROSITE" id="PS50893"/>
    </source>
</evidence>
<proteinExistence type="inferred from homology"/>
<comment type="similarity">
    <text evidence="4">Belongs to the ABC transporter superfamily. Macrolide exporter (TC 3.A.1.122) family.</text>
</comment>
<dbReference type="GO" id="GO:0022857">
    <property type="term" value="F:transmembrane transporter activity"/>
    <property type="evidence" value="ECO:0007669"/>
    <property type="project" value="TreeGrafter"/>
</dbReference>
<dbReference type="EMBL" id="JALBWM010000126">
    <property type="protein sequence ID" value="MCO1336353.1"/>
    <property type="molecule type" value="Genomic_DNA"/>
</dbReference>
<dbReference type="InterPro" id="IPR017871">
    <property type="entry name" value="ABC_transporter-like_CS"/>
</dbReference>
<keyword evidence="1" id="KW-0813">Transport</keyword>
<dbReference type="Proteomes" id="UP001139028">
    <property type="component" value="Unassembled WGS sequence"/>
</dbReference>
<reference evidence="6" key="1">
    <citation type="journal article" date="2022" name="Arch. Microbiol.">
        <title>Microbulbifer okhotskensis sp. nov., isolated from a deep bottom sediment of the Okhotsk Sea.</title>
        <authorList>
            <person name="Romanenko L."/>
            <person name="Kurilenko V."/>
            <person name="Otstavnykh N."/>
            <person name="Velansky P."/>
            <person name="Isaeva M."/>
            <person name="Mikhailov V."/>
        </authorList>
    </citation>
    <scope>NUCLEOTIDE SEQUENCE</scope>
    <source>
        <strain evidence="6">OS29</strain>
    </source>
</reference>
<dbReference type="GO" id="GO:1902495">
    <property type="term" value="C:transmembrane transporter complex"/>
    <property type="evidence" value="ECO:0007669"/>
    <property type="project" value="UniProtKB-ARBA"/>
</dbReference>
<evidence type="ECO:0000313" key="7">
    <source>
        <dbReference type="Proteomes" id="UP001139028"/>
    </source>
</evidence>
<evidence type="ECO:0000256" key="4">
    <source>
        <dbReference type="ARBA" id="ARBA00038388"/>
    </source>
</evidence>
<sequence>MLQLTHIEKTYTTGEIQLQALRDVNLHIQAGMMVALCGPSGSGKSTLLNICGLLNQDYFGEVRFAGELLMRDYRQAMEIRRTHLGFVFQKFNLVPVMTAFENVAYPLLLNGLKAVEVKRCVMAMLDHVGLIKFAHYRPDRLSGGQQQRVAIARALVHQPKLVIADEPTASLDSETAEQIVALMKSLGREKETAFIVASHDDRMTLHCDKVIHLKDGVIQLEENLCAA</sequence>
<dbReference type="FunFam" id="3.40.50.300:FF:000032">
    <property type="entry name" value="Export ABC transporter ATP-binding protein"/>
    <property type="match status" value="1"/>
</dbReference>
<dbReference type="PROSITE" id="PS50893">
    <property type="entry name" value="ABC_TRANSPORTER_2"/>
    <property type="match status" value="1"/>
</dbReference>
<dbReference type="Gene3D" id="3.40.50.300">
    <property type="entry name" value="P-loop containing nucleotide triphosphate hydrolases"/>
    <property type="match status" value="1"/>
</dbReference>
<comment type="caution">
    <text evidence="6">The sequence shown here is derived from an EMBL/GenBank/DDBJ whole genome shotgun (WGS) entry which is preliminary data.</text>
</comment>
<dbReference type="SUPFAM" id="SSF52540">
    <property type="entry name" value="P-loop containing nucleoside triphosphate hydrolases"/>
    <property type="match status" value="1"/>
</dbReference>
<gene>
    <name evidence="6" type="ORF">MO867_18635</name>
</gene>
<name>A0A9X2EUW8_9GAMM</name>
<evidence type="ECO:0000256" key="3">
    <source>
        <dbReference type="ARBA" id="ARBA00022840"/>
    </source>
</evidence>
<dbReference type="PROSITE" id="PS00211">
    <property type="entry name" value="ABC_TRANSPORTER_1"/>
    <property type="match status" value="1"/>
</dbReference>
<dbReference type="PANTHER" id="PTHR24220">
    <property type="entry name" value="IMPORT ATP-BINDING PROTEIN"/>
    <property type="match status" value="1"/>
</dbReference>
<keyword evidence="7" id="KW-1185">Reference proteome</keyword>
<dbReference type="Pfam" id="PF00005">
    <property type="entry name" value="ABC_tran"/>
    <property type="match status" value="1"/>
</dbReference>
<evidence type="ECO:0000313" key="6">
    <source>
        <dbReference type="EMBL" id="MCO1336353.1"/>
    </source>
</evidence>
<dbReference type="SMART" id="SM00382">
    <property type="entry name" value="AAA"/>
    <property type="match status" value="1"/>
</dbReference>
<dbReference type="PANTHER" id="PTHR24220:SF689">
    <property type="entry name" value="LIPOPROTEIN-RELEASING SYSTEM ATP-BINDING PROTEIN LOLD"/>
    <property type="match status" value="1"/>
</dbReference>
<dbReference type="InterPro" id="IPR027417">
    <property type="entry name" value="P-loop_NTPase"/>
</dbReference>
<evidence type="ECO:0000256" key="1">
    <source>
        <dbReference type="ARBA" id="ARBA00022448"/>
    </source>
</evidence>